<dbReference type="InterPro" id="IPR009057">
    <property type="entry name" value="Homeodomain-like_sf"/>
</dbReference>
<evidence type="ECO:0000259" key="5">
    <source>
        <dbReference type="PROSITE" id="PS01124"/>
    </source>
</evidence>
<dbReference type="PANTHER" id="PTHR43280:SF28">
    <property type="entry name" value="HTH-TYPE TRANSCRIPTIONAL ACTIVATOR RHAS"/>
    <property type="match status" value="1"/>
</dbReference>
<evidence type="ECO:0000256" key="2">
    <source>
        <dbReference type="ARBA" id="ARBA00023125"/>
    </source>
</evidence>
<evidence type="ECO:0000256" key="1">
    <source>
        <dbReference type="ARBA" id="ARBA00023015"/>
    </source>
</evidence>
<evidence type="ECO:0000259" key="6">
    <source>
        <dbReference type="PROSITE" id="PS50110"/>
    </source>
</evidence>
<protein>
    <submittedName>
        <fullName evidence="7">Response regulator</fullName>
    </submittedName>
</protein>
<dbReference type="Pfam" id="PF00072">
    <property type="entry name" value="Response_reg"/>
    <property type="match status" value="1"/>
</dbReference>
<dbReference type="SMART" id="SM00342">
    <property type="entry name" value="HTH_ARAC"/>
    <property type="match status" value="1"/>
</dbReference>
<dbReference type="OrthoDB" id="2543932at2"/>
<evidence type="ECO:0000256" key="3">
    <source>
        <dbReference type="ARBA" id="ARBA00023163"/>
    </source>
</evidence>
<dbReference type="KEGG" id="palb:EJC50_19920"/>
<dbReference type="PROSITE" id="PS50110">
    <property type="entry name" value="RESPONSE_REGULATORY"/>
    <property type="match status" value="1"/>
</dbReference>
<keyword evidence="2" id="KW-0238">DNA-binding</keyword>
<dbReference type="Pfam" id="PF12833">
    <property type="entry name" value="HTH_18"/>
    <property type="match status" value="1"/>
</dbReference>
<keyword evidence="1" id="KW-0805">Transcription regulation</keyword>
<evidence type="ECO:0000256" key="4">
    <source>
        <dbReference type="PROSITE-ProRule" id="PRU00169"/>
    </source>
</evidence>
<dbReference type="PROSITE" id="PS01124">
    <property type="entry name" value="HTH_ARAC_FAMILY_2"/>
    <property type="match status" value="1"/>
</dbReference>
<feature type="domain" description="Response regulatory" evidence="6">
    <location>
        <begin position="11"/>
        <end position="127"/>
    </location>
</feature>
<dbReference type="InterPro" id="IPR018060">
    <property type="entry name" value="HTH_AraC"/>
</dbReference>
<gene>
    <name evidence="7" type="ORF">EJC50_19920</name>
</gene>
<dbReference type="PANTHER" id="PTHR43280">
    <property type="entry name" value="ARAC-FAMILY TRANSCRIPTIONAL REGULATOR"/>
    <property type="match status" value="1"/>
</dbReference>
<dbReference type="InterPro" id="IPR011006">
    <property type="entry name" value="CheY-like_superfamily"/>
</dbReference>
<dbReference type="InterPro" id="IPR020449">
    <property type="entry name" value="Tscrpt_reg_AraC-type_HTH"/>
</dbReference>
<sequence>MMREESESMYRMLIVDDEPIIVEGLSELFLQSDYPLEVYQAFDGMEALAISRKLRIDILLTDIEMPEMNGIELQQEVLRLWPRCKSIFLTGYNEFDYIQSSIRGGAIDYVLKTEGDAPIISSVEKAIRVIAEEVTYEGLIANARSSLKLALPALRKEYLNGLLEGEASSPAVREERFAQFEVPLDSELPVVMAVGRIDRWREDATGSDKVLFAYSINNIFEEFFAQEFELTHFRGDHERLIWLLQPKKESGYYQAIAVKQPIHERSVVEPDPAARLHAYLLGMLESVQTACSNYLKLACSFVVSSEPFEWDAVASKYERLSQLFGRGLGLGSQMLLSDDRAKSSGDEQARSKVKRIRLLDQYLMQKERAKFDQLFEGISQAVGESATLEEGLPLEVFYELAAIFIPHLNRFEALGTDDGQAIPDKLFSIREHRSWKEASDFFRKLADLLFVRMDGGNEQETSEVVEQIHRYVDEHIDGDLTLNRLAEHVYLTPFYLSRLYKQKTNHTISDYITRTRVDRAKQLLGESSLKIHEVGMRIGYDSASYFTRLFKKATLLTPQEYRDSLK</sequence>
<keyword evidence="4" id="KW-0597">Phosphoprotein</keyword>
<feature type="domain" description="HTH araC/xylS-type" evidence="5">
    <location>
        <begin position="466"/>
        <end position="564"/>
    </location>
</feature>
<dbReference type="GO" id="GO:0000160">
    <property type="term" value="P:phosphorelay signal transduction system"/>
    <property type="evidence" value="ECO:0007669"/>
    <property type="project" value="InterPro"/>
</dbReference>
<accession>A0A3Q8X971</accession>
<dbReference type="SMART" id="SM00448">
    <property type="entry name" value="REC"/>
    <property type="match status" value="1"/>
</dbReference>
<dbReference type="Gene3D" id="3.40.50.2300">
    <property type="match status" value="1"/>
</dbReference>
<evidence type="ECO:0000313" key="8">
    <source>
        <dbReference type="Proteomes" id="UP000272528"/>
    </source>
</evidence>
<dbReference type="PRINTS" id="PR00032">
    <property type="entry name" value="HTHARAC"/>
</dbReference>
<evidence type="ECO:0000313" key="7">
    <source>
        <dbReference type="EMBL" id="AZN41689.1"/>
    </source>
</evidence>
<dbReference type="GO" id="GO:0043565">
    <property type="term" value="F:sequence-specific DNA binding"/>
    <property type="evidence" value="ECO:0007669"/>
    <property type="project" value="InterPro"/>
</dbReference>
<dbReference type="EMBL" id="CP034437">
    <property type="protein sequence ID" value="AZN41689.1"/>
    <property type="molecule type" value="Genomic_DNA"/>
</dbReference>
<reference evidence="8" key="1">
    <citation type="submission" date="2018-12" db="EMBL/GenBank/DDBJ databases">
        <title>Genome sequence of Peanibacillus sp.</title>
        <authorList>
            <person name="Subramani G."/>
            <person name="Srinivasan S."/>
            <person name="Kim M.K."/>
        </authorList>
    </citation>
    <scope>NUCLEOTIDE SEQUENCE [LARGE SCALE GENOMIC DNA]</scope>
    <source>
        <strain evidence="8">18JY67-1</strain>
    </source>
</reference>
<dbReference type="Proteomes" id="UP000272528">
    <property type="component" value="Chromosome"/>
</dbReference>
<dbReference type="SUPFAM" id="SSF46689">
    <property type="entry name" value="Homeodomain-like"/>
    <property type="match status" value="2"/>
</dbReference>
<keyword evidence="8" id="KW-1185">Reference proteome</keyword>
<name>A0A3Q8X971_9BACL</name>
<dbReference type="Gene3D" id="1.10.10.60">
    <property type="entry name" value="Homeodomain-like"/>
    <property type="match status" value="2"/>
</dbReference>
<proteinExistence type="predicted"/>
<dbReference type="CDD" id="cd17536">
    <property type="entry name" value="REC_YesN-like"/>
    <property type="match status" value="1"/>
</dbReference>
<dbReference type="AlphaFoldDB" id="A0A3Q8X971"/>
<feature type="modified residue" description="4-aspartylphosphate" evidence="4">
    <location>
        <position position="62"/>
    </location>
</feature>
<dbReference type="SUPFAM" id="SSF52172">
    <property type="entry name" value="CheY-like"/>
    <property type="match status" value="1"/>
</dbReference>
<organism evidence="7 8">
    <name type="scientific">Paenibacillus albus</name>
    <dbReference type="NCBI Taxonomy" id="2495582"/>
    <lineage>
        <taxon>Bacteria</taxon>
        <taxon>Bacillati</taxon>
        <taxon>Bacillota</taxon>
        <taxon>Bacilli</taxon>
        <taxon>Bacillales</taxon>
        <taxon>Paenibacillaceae</taxon>
        <taxon>Paenibacillus</taxon>
    </lineage>
</organism>
<dbReference type="InterPro" id="IPR001789">
    <property type="entry name" value="Sig_transdc_resp-reg_receiver"/>
</dbReference>
<keyword evidence="3" id="KW-0804">Transcription</keyword>
<dbReference type="GO" id="GO:0003700">
    <property type="term" value="F:DNA-binding transcription factor activity"/>
    <property type="evidence" value="ECO:0007669"/>
    <property type="project" value="InterPro"/>
</dbReference>